<protein>
    <submittedName>
        <fullName evidence="6">Uncharacterized protein</fullName>
    </submittedName>
</protein>
<dbReference type="InterPro" id="IPR019734">
    <property type="entry name" value="TPR_rpt"/>
</dbReference>
<dbReference type="CDD" id="cd00761">
    <property type="entry name" value="Glyco_tranf_GTA_type"/>
    <property type="match status" value="2"/>
</dbReference>
<dbReference type="Gene3D" id="3.90.550.10">
    <property type="entry name" value="Spore Coat Polysaccharide Biosynthesis Protein SpsA, Chain A"/>
    <property type="match status" value="4"/>
</dbReference>
<dbReference type="InterPro" id="IPR029044">
    <property type="entry name" value="Nucleotide-diphossugar_trans"/>
</dbReference>
<dbReference type="Pfam" id="PF13414">
    <property type="entry name" value="TPR_11"/>
    <property type="match status" value="1"/>
</dbReference>
<feature type="domain" description="Glycosyltransferase 2-like" evidence="3">
    <location>
        <begin position="1140"/>
        <end position="1266"/>
    </location>
</feature>
<accession>A0A1V6LX86</accession>
<dbReference type="InterPro" id="IPR055259">
    <property type="entry name" value="YkvP/CgeB_Glyco_trans-like"/>
</dbReference>
<evidence type="ECO:0000259" key="3">
    <source>
        <dbReference type="Pfam" id="PF00535"/>
    </source>
</evidence>
<comment type="caution">
    <text evidence="6">The sequence shown here is derived from an EMBL/GenBank/DDBJ whole genome shotgun (WGS) entry which is preliminary data.</text>
</comment>
<dbReference type="Pfam" id="PF00535">
    <property type="entry name" value="Glycos_transf_2"/>
    <property type="match status" value="4"/>
</dbReference>
<feature type="domain" description="Glycosyltransferase 2-like" evidence="3">
    <location>
        <begin position="855"/>
        <end position="970"/>
    </location>
</feature>
<sequence length="1549" mass="177364">MKQKLLYVGMRYDYGDKARGFSFEHRNFYHPLKSYSEKHHWDFVHFDFMEQGLNLGLDLMTQDLYELAKRERPTCLFAVLFDFNRDPCYEVFKQISSLGTATVHWFCDDHWRFEKYSSVVAPHFDVICTTANDAIPKYKNMGISHKVIKTQWACNHELYIPYDIPKDIEMGFVGQPHGNRVEVLAKLLQNGYKLEVFGFGWENRPRIPFHQMVRIFSRSKINLNLSNSSTLIGQQIKGRNFEIPGTRSFQLSSNADNLKDYYEEEKEIVIFNSVDELIEKAKYYLKNEDERNEIATNGYKRTITEHTWQHRFETIFNYMNLKQINTNMAGKSILNQNNDAKQTRTIQTSEPLVSVIIPCYNQANFLPEAVESVVNQNYKNWECIIVNDGSTDNTTQVAKSLIKKYSDNQIQLINQVNQGLSCARNAGIKVSKGKFILPLDADDLVHSEMLKKTVALLEAQSEIAIAYTDVKQFGSVNQIICADEYDFNRLRFQNHLNYGSLYRRKAWESAGGYNPNMTWGYEDWDFWISCGEKGHYGKRIPEPLFLYRVKERSMYTNALEHHRELMAQIVLNHPNLYDSKSLLEAKKILSQDCSLPLKNNPLVSVIVPTFNRPDTLKVTLESIASQTYEHFEVIVVNDAGEDVSAVVDLFHDRLCIQYLVHPENKGLAAARNTAIRHASGEYIAYLDDDDRFYQDHIETLVTYLETHEDKVAYTDAFRVCQDTENGRYIVKQKDVPYSFDFDSDLILAQNLFPVLCIMHKKSCLDEVGFFDESLTTHEDWDLWIRMSRKYHFVHIPKITGEFTWRADSTSMSGEKRNDFLRTLNIIYERYGMYSKGKQRVLHLQTAWIKQLQKVSIIIPVFNKVEFTQKCLEAIIKNTPGELYDVIIIDNASTDGTGEFLKSLEGDIKIIVNNMNLGFSTACNQGARMASTDYLLFLNNDTEPRKDWLEPLLNILTQDSSVGAVGAKLLFPDGTIQHAGVVIIDDQKLPDPLVARHIYYGEPGDAAEANQLRRYQALTGACLLMRKSAFTQTGGFDENYWNGYEDVDLCFKLQEKGWKLVYQPESVVTHHESKSGPERFSKVSENIQRLHSKWISKIKPDIIIREDGSTIIAENNKIQRYHISNTISAGSFACKPRSLVSIIILTYNALKYTQQCVSSIRQHTNYPHEIIFVDNGSTDGTVGYLRKLLEEQTNSCPSHAGYKLIENQENKGFAAGNNQGVSAASGDYIILLNNDILVSDGWLDNLVESLARSEKIGMVGPITNSISGRQMVKDIPYTDENGFHCFAQKIRKVYNGRLTPRYRIAGFAILMKKSLYEEVGGLDESFGTGNYEDDDLCLKVRKKGFAIMVDESVFIHHYRSKTFLENQIDYQDSISVNGSRFREKWPDVDYDELLELHKSLVDLNASLLTQGQEALNSGNIDEAIALYSKILTTNPIDEFALYGIGCAFETKKKTSEAIDAYKEALKANPNVFSVYYSLALMYAGMNQTDDAISTLKKAVELNSKDATVYNNLGVLYFKNNKHLDARMCFEKALSIDVNYQEAQRNLKKVS</sequence>
<gene>
    <name evidence="6" type="ORF">BIY37_12095</name>
</gene>
<dbReference type="EMBL" id="MJUW02000117">
    <property type="protein sequence ID" value="OQD44752.1"/>
    <property type="molecule type" value="Genomic_DNA"/>
</dbReference>
<organism evidence="6 7">
    <name type="scientific">Candidatus Brocadia sapporoensis</name>
    <dbReference type="NCBI Taxonomy" id="392547"/>
    <lineage>
        <taxon>Bacteria</taxon>
        <taxon>Pseudomonadati</taxon>
        <taxon>Planctomycetota</taxon>
        <taxon>Candidatus Brocadiia</taxon>
        <taxon>Candidatus Brocadiales</taxon>
        <taxon>Candidatus Brocadiaceae</taxon>
        <taxon>Candidatus Brocadia</taxon>
    </lineage>
</organism>
<evidence type="ECO:0000313" key="7">
    <source>
        <dbReference type="Proteomes" id="UP000242219"/>
    </source>
</evidence>
<dbReference type="Proteomes" id="UP000242219">
    <property type="component" value="Unassembled WGS sequence"/>
</dbReference>
<dbReference type="CDD" id="cd04186">
    <property type="entry name" value="GT_2_like_c"/>
    <property type="match status" value="2"/>
</dbReference>
<evidence type="ECO:0000313" key="6">
    <source>
        <dbReference type="EMBL" id="OQD44752.1"/>
    </source>
</evidence>
<dbReference type="InterPro" id="IPR001173">
    <property type="entry name" value="Glyco_trans_2-like"/>
</dbReference>
<evidence type="ECO:0000256" key="2">
    <source>
        <dbReference type="PROSITE-ProRule" id="PRU00339"/>
    </source>
</evidence>
<dbReference type="SUPFAM" id="SSF48452">
    <property type="entry name" value="TPR-like"/>
    <property type="match status" value="1"/>
</dbReference>
<feature type="repeat" description="TPR" evidence="2">
    <location>
        <begin position="1505"/>
        <end position="1538"/>
    </location>
</feature>
<dbReference type="RefSeq" id="WP_070068080.1">
    <property type="nucleotide sequence ID" value="NZ_MJUW02000117.1"/>
</dbReference>
<evidence type="ECO:0000256" key="1">
    <source>
        <dbReference type="ARBA" id="ARBA00022679"/>
    </source>
</evidence>
<feature type="repeat" description="TPR" evidence="2">
    <location>
        <begin position="1403"/>
        <end position="1436"/>
    </location>
</feature>
<proteinExistence type="predicted"/>
<keyword evidence="7" id="KW-1185">Reference proteome</keyword>
<feature type="domain" description="Glycosyltransferase 2-like" evidence="3">
    <location>
        <begin position="354"/>
        <end position="471"/>
    </location>
</feature>
<dbReference type="Pfam" id="PF13432">
    <property type="entry name" value="TPR_16"/>
    <property type="match status" value="1"/>
</dbReference>
<dbReference type="InterPro" id="IPR027791">
    <property type="entry name" value="Galactosyl_T_C"/>
</dbReference>
<dbReference type="InterPro" id="IPR011990">
    <property type="entry name" value="TPR-like_helical_dom_sf"/>
</dbReference>
<dbReference type="SUPFAM" id="SSF53448">
    <property type="entry name" value="Nucleotide-diphospho-sugar transferases"/>
    <property type="match status" value="4"/>
</dbReference>
<dbReference type="InterPro" id="IPR050834">
    <property type="entry name" value="Glycosyltransf_2"/>
</dbReference>
<feature type="domain" description="Galactosyltransferase C-terminal" evidence="4">
    <location>
        <begin position="1012"/>
        <end position="1060"/>
    </location>
</feature>
<dbReference type="SMART" id="SM00028">
    <property type="entry name" value="TPR"/>
    <property type="match status" value="4"/>
</dbReference>
<dbReference type="GO" id="GO:0016740">
    <property type="term" value="F:transferase activity"/>
    <property type="evidence" value="ECO:0007669"/>
    <property type="project" value="UniProtKB-KW"/>
</dbReference>
<feature type="repeat" description="TPR" evidence="2">
    <location>
        <begin position="1471"/>
        <end position="1504"/>
    </location>
</feature>
<reference evidence="6 7" key="1">
    <citation type="journal article" date="2016" name="Genome Announc.">
        <title>Draft Genome Sequence of the Anaerobic Ammonium-Oxidizing Bacterium 'Candidatus Brocadia sp. 40'.</title>
        <authorList>
            <person name="Ali M."/>
            <person name="Haroon M.F."/>
            <person name="Narita Y."/>
            <person name="Zhang L."/>
            <person name="Rangel Shaw D."/>
            <person name="Okabe S."/>
            <person name="Saikaly P.E."/>
        </authorList>
    </citation>
    <scope>NUCLEOTIDE SEQUENCE [LARGE SCALE GENOMIC DNA]</scope>
    <source>
        <strain evidence="6 7">40</strain>
    </source>
</reference>
<feature type="repeat" description="TPR" evidence="2">
    <location>
        <begin position="1437"/>
        <end position="1470"/>
    </location>
</feature>
<keyword evidence="2" id="KW-0802">TPR repeat</keyword>
<evidence type="ECO:0000259" key="5">
    <source>
        <dbReference type="Pfam" id="PF13524"/>
    </source>
</evidence>
<feature type="domain" description="Spore protein YkvP/CgeB glycosyl transferase-like" evidence="5">
    <location>
        <begin position="184"/>
        <end position="316"/>
    </location>
</feature>
<dbReference type="PANTHER" id="PTHR43685:SF2">
    <property type="entry name" value="GLYCOSYLTRANSFERASE 2-LIKE DOMAIN-CONTAINING PROTEIN"/>
    <property type="match status" value="1"/>
</dbReference>
<feature type="domain" description="Glycosyltransferase 2-like" evidence="3">
    <location>
        <begin position="604"/>
        <end position="758"/>
    </location>
</feature>
<dbReference type="Pfam" id="PF13524">
    <property type="entry name" value="Glyco_trans_1_2"/>
    <property type="match status" value="1"/>
</dbReference>
<keyword evidence="1" id="KW-0808">Transferase</keyword>
<name>A0A1V6LX86_9BACT</name>
<dbReference type="PROSITE" id="PS50005">
    <property type="entry name" value="TPR"/>
    <property type="match status" value="4"/>
</dbReference>
<dbReference type="PANTHER" id="PTHR43685">
    <property type="entry name" value="GLYCOSYLTRANSFERASE"/>
    <property type="match status" value="1"/>
</dbReference>
<dbReference type="Pfam" id="PF02709">
    <property type="entry name" value="Glyco_transf_7C"/>
    <property type="match status" value="1"/>
</dbReference>
<evidence type="ECO:0000259" key="4">
    <source>
        <dbReference type="Pfam" id="PF02709"/>
    </source>
</evidence>
<dbReference type="Gene3D" id="1.25.40.10">
    <property type="entry name" value="Tetratricopeptide repeat domain"/>
    <property type="match status" value="1"/>
</dbReference>